<dbReference type="EMBL" id="PDHS01000261">
    <property type="protein sequence ID" value="MQM31072.1"/>
    <property type="molecule type" value="Genomic_DNA"/>
</dbReference>
<dbReference type="InterPro" id="IPR003173">
    <property type="entry name" value="PC4_C"/>
</dbReference>
<reference evidence="2 3" key="1">
    <citation type="submission" date="2017-09" db="EMBL/GenBank/DDBJ databases">
        <title>Metagenomic Analysis Reveals Denitrifying Candidatus Accumulibacter and Flanking Population as a Source of N2O.</title>
        <authorList>
            <person name="Gao H."/>
            <person name="Mao Y."/>
            <person name="Zhao X."/>
            <person name="Liu W.-T."/>
            <person name="Zhang T."/>
            <person name="Wells G."/>
        </authorList>
    </citation>
    <scope>NUCLEOTIDE SEQUENCE [LARGE SCALE GENOMIC DNA]</scope>
    <source>
        <strain evidence="2">CANDO_2_IC</strain>
    </source>
</reference>
<dbReference type="InterPro" id="IPR009044">
    <property type="entry name" value="ssDNA-bd_transcriptional_reg"/>
</dbReference>
<comment type="caution">
    <text evidence="2">The sequence shown here is derived from an EMBL/GenBank/DDBJ whole genome shotgun (WGS) entry which is preliminary data.</text>
</comment>
<dbReference type="GO" id="GO:0006355">
    <property type="term" value="P:regulation of DNA-templated transcription"/>
    <property type="evidence" value="ECO:0007669"/>
    <property type="project" value="InterPro"/>
</dbReference>
<dbReference type="AlphaFoldDB" id="A0A6A7RVW1"/>
<organism evidence="2 3">
    <name type="scientific">Candidatus Accumulibacter phosphatis</name>
    <dbReference type="NCBI Taxonomy" id="327160"/>
    <lineage>
        <taxon>Bacteria</taxon>
        <taxon>Pseudomonadati</taxon>
        <taxon>Pseudomonadota</taxon>
        <taxon>Betaproteobacteria</taxon>
        <taxon>Candidatus Accumulibacter</taxon>
    </lineage>
</organism>
<dbReference type="SUPFAM" id="SSF54447">
    <property type="entry name" value="ssDNA-binding transcriptional regulator domain"/>
    <property type="match status" value="1"/>
</dbReference>
<gene>
    <name evidence="2" type="ORF">CRU78_11330</name>
</gene>
<evidence type="ECO:0000313" key="3">
    <source>
        <dbReference type="Proteomes" id="UP000342300"/>
    </source>
</evidence>
<sequence>MTASSGVPAGAAIRHFQGTSTGDEIVCEIQKSSREVYWIMRRTFKGYKLVDVRVWFDDADTGERRPGKGVSIKAEALPEIVKALARLIDGGEGRYEPSRQPAAASLQSEACRAWNILFALSCT</sequence>
<feature type="domain" description="Transcriptional coactivator p15 (PC4) C-terminal" evidence="1">
    <location>
        <begin position="41"/>
        <end position="82"/>
    </location>
</feature>
<evidence type="ECO:0000259" key="1">
    <source>
        <dbReference type="Pfam" id="PF02229"/>
    </source>
</evidence>
<dbReference type="GO" id="GO:0003677">
    <property type="term" value="F:DNA binding"/>
    <property type="evidence" value="ECO:0007669"/>
    <property type="project" value="InterPro"/>
</dbReference>
<dbReference type="Proteomes" id="UP000342300">
    <property type="component" value="Unassembled WGS sequence"/>
</dbReference>
<protein>
    <recommendedName>
        <fullName evidence="1">Transcriptional coactivator p15 (PC4) C-terminal domain-containing protein</fullName>
    </recommendedName>
</protein>
<evidence type="ECO:0000313" key="2">
    <source>
        <dbReference type="EMBL" id="MQM31072.1"/>
    </source>
</evidence>
<dbReference type="Gene3D" id="2.30.31.10">
    <property type="entry name" value="Transcriptional Coactivator Pc4, Chain A"/>
    <property type="match status" value="1"/>
</dbReference>
<proteinExistence type="predicted"/>
<accession>A0A6A7RVW1</accession>
<dbReference type="Pfam" id="PF02229">
    <property type="entry name" value="PC4"/>
    <property type="match status" value="1"/>
</dbReference>
<name>A0A6A7RVW1_9PROT</name>